<keyword evidence="3" id="KW-1185">Reference proteome</keyword>
<dbReference type="InterPro" id="IPR010982">
    <property type="entry name" value="Lambda_DNA-bd_dom_sf"/>
</dbReference>
<evidence type="ECO:0000313" key="2">
    <source>
        <dbReference type="EMBL" id="QRR00651.1"/>
    </source>
</evidence>
<organism evidence="2 3">
    <name type="scientific">Dyadobacter sandarakinus</name>
    <dbReference type="NCBI Taxonomy" id="2747268"/>
    <lineage>
        <taxon>Bacteria</taxon>
        <taxon>Pseudomonadati</taxon>
        <taxon>Bacteroidota</taxon>
        <taxon>Cytophagia</taxon>
        <taxon>Cytophagales</taxon>
        <taxon>Spirosomataceae</taxon>
        <taxon>Dyadobacter</taxon>
    </lineage>
</organism>
<protein>
    <submittedName>
        <fullName evidence="2">Helix-turn-helix transcriptional regulator</fullName>
    </submittedName>
</protein>
<accession>A0ABX7I6P7</accession>
<dbReference type="EMBL" id="CP056775">
    <property type="protein sequence ID" value="QRR00651.1"/>
    <property type="molecule type" value="Genomic_DNA"/>
</dbReference>
<name>A0ABX7I6P7_9BACT</name>
<proteinExistence type="predicted"/>
<evidence type="ECO:0000313" key="3">
    <source>
        <dbReference type="Proteomes" id="UP000612680"/>
    </source>
</evidence>
<dbReference type="InterPro" id="IPR001387">
    <property type="entry name" value="Cro/C1-type_HTH"/>
</dbReference>
<dbReference type="SUPFAM" id="SSF47413">
    <property type="entry name" value="lambda repressor-like DNA-binding domains"/>
    <property type="match status" value="1"/>
</dbReference>
<sequence>MLTRIITVLKVKRLSQKNAAEIMNISGAKMSKVISGHQFLSAEAIGLLIKEFNIHPNWLFGFEGNDDEIIYMSSPNADSELAKRDKEIQDLKLELGEVYKQLAEERRKK</sequence>
<evidence type="ECO:0000259" key="1">
    <source>
        <dbReference type="PROSITE" id="PS50943"/>
    </source>
</evidence>
<dbReference type="PROSITE" id="PS50943">
    <property type="entry name" value="HTH_CROC1"/>
    <property type="match status" value="1"/>
</dbReference>
<gene>
    <name evidence="2" type="ORF">HWI92_06880</name>
</gene>
<dbReference type="Gene3D" id="1.10.260.40">
    <property type="entry name" value="lambda repressor-like DNA-binding domains"/>
    <property type="match status" value="1"/>
</dbReference>
<dbReference type="Proteomes" id="UP000612680">
    <property type="component" value="Chromosome"/>
</dbReference>
<feature type="domain" description="HTH cro/C1-type" evidence="1">
    <location>
        <begin position="5"/>
        <end position="59"/>
    </location>
</feature>
<reference evidence="2 3" key="1">
    <citation type="submission" date="2020-06" db="EMBL/GenBank/DDBJ databases">
        <title>Dyadobacter sandarakinus sp. nov., isolated from the soil of the Arctic Yellow River Station.</title>
        <authorList>
            <person name="Zhang Y."/>
            <person name="Peng F."/>
        </authorList>
    </citation>
    <scope>NUCLEOTIDE SEQUENCE [LARGE SCALE GENOMIC DNA]</scope>
    <source>
        <strain evidence="2 3">Q3-56</strain>
    </source>
</reference>